<dbReference type="Pfam" id="PF09704">
    <property type="entry name" value="Cas_Cas5d"/>
    <property type="match status" value="1"/>
</dbReference>
<dbReference type="EMBL" id="CP014476">
    <property type="protein sequence ID" value="AMK76343.1"/>
    <property type="molecule type" value="Genomic_DNA"/>
</dbReference>
<dbReference type="InterPro" id="IPR013422">
    <property type="entry name" value="CRISPR-assoc_prot_Cas5_N"/>
</dbReference>
<sequence>MDLLLFRLYGPLASWGEIAVGESRHSANYPSKSAILGLVGAALGIERSDEAQQAGLQQGYQVAVEVFSTGQLLRDYHTAQVPDSAGKFVYRTRRDEVVLGKERLGTILSTREYRSDALAVVALRALPEAPFCLAQIEEKLRKPVFHLYLGRKSCPLAAPLNPQLLTDQTDVLSAFKAYLHKPLLPRKQADAEAGQPVQQDAYWLNAGGERHYYWEGSTEDFAKGFDLQRRQTRVRHDQPLSRKRWQFTPRQEHYFYQGGE</sequence>
<dbReference type="GO" id="GO:0043571">
    <property type="term" value="P:maintenance of CRISPR repeat elements"/>
    <property type="evidence" value="ECO:0007669"/>
    <property type="project" value="InterPro"/>
</dbReference>
<proteinExistence type="predicted"/>
<dbReference type="Gene3D" id="3.30.70.2660">
    <property type="match status" value="1"/>
</dbReference>
<keyword evidence="1" id="KW-0051">Antiviral defense</keyword>
<name>A0A126T2N7_9GAMM</name>
<evidence type="ECO:0000313" key="3">
    <source>
        <dbReference type="Proteomes" id="UP000030512"/>
    </source>
</evidence>
<dbReference type="KEGG" id="mdn:JT25_007530"/>
<evidence type="ECO:0000256" key="1">
    <source>
        <dbReference type="ARBA" id="ARBA00023118"/>
    </source>
</evidence>
<reference evidence="2 3" key="1">
    <citation type="journal article" date="2015" name="Environ. Microbiol.">
        <title>Methane oxidation coupled to nitrate reduction under hypoxia by the Gammaproteobacterium Methylomonas denitrificans, sp. nov. type strain FJG1.</title>
        <authorList>
            <person name="Kits K.D."/>
            <person name="Klotz M.G."/>
            <person name="Stein L.Y."/>
        </authorList>
    </citation>
    <scope>NUCLEOTIDE SEQUENCE [LARGE SCALE GENOMIC DNA]</scope>
    <source>
        <strain evidence="2 3">FJG1</strain>
    </source>
</reference>
<protein>
    <submittedName>
        <fullName evidence="2">Type I-E CRISPR-associated protein Cas5/CasD</fullName>
    </submittedName>
</protein>
<keyword evidence="3" id="KW-1185">Reference proteome</keyword>
<dbReference type="OrthoDB" id="5704083at2"/>
<evidence type="ECO:0000313" key="2">
    <source>
        <dbReference type="EMBL" id="AMK76343.1"/>
    </source>
</evidence>
<dbReference type="CDD" id="cd09645">
    <property type="entry name" value="Cas5_I-E"/>
    <property type="match status" value="1"/>
</dbReference>
<dbReference type="InterPro" id="IPR010147">
    <property type="entry name" value="CRISPR-assoc_prot_CasD"/>
</dbReference>
<dbReference type="GO" id="GO:0003723">
    <property type="term" value="F:RNA binding"/>
    <property type="evidence" value="ECO:0007669"/>
    <property type="project" value="InterPro"/>
</dbReference>
<organism evidence="2 3">
    <name type="scientific">Methylomonas denitrificans</name>
    <dbReference type="NCBI Taxonomy" id="1538553"/>
    <lineage>
        <taxon>Bacteria</taxon>
        <taxon>Pseudomonadati</taxon>
        <taxon>Pseudomonadota</taxon>
        <taxon>Gammaproteobacteria</taxon>
        <taxon>Methylococcales</taxon>
        <taxon>Methylococcaceae</taxon>
        <taxon>Methylomonas</taxon>
    </lineage>
</organism>
<dbReference type="STRING" id="1538553.JT25_007530"/>
<accession>A0A126T2N7</accession>
<gene>
    <name evidence="2" type="ORF">JT25_007530</name>
</gene>
<dbReference type="Proteomes" id="UP000030512">
    <property type="component" value="Chromosome"/>
</dbReference>
<dbReference type="NCBIfam" id="TIGR01868">
    <property type="entry name" value="casD_Cas5e"/>
    <property type="match status" value="1"/>
</dbReference>
<dbReference type="NCBIfam" id="TIGR02593">
    <property type="entry name" value="CRISPR_cas5"/>
    <property type="match status" value="1"/>
</dbReference>
<dbReference type="AlphaFoldDB" id="A0A126T2N7"/>
<dbReference type="InterPro" id="IPR021124">
    <property type="entry name" value="CRISPR-assoc_prot_Cas5"/>
</dbReference>
<dbReference type="RefSeq" id="WP_062328150.1">
    <property type="nucleotide sequence ID" value="NZ_CP014476.1"/>
</dbReference>
<dbReference type="GO" id="GO:0051607">
    <property type="term" value="P:defense response to virus"/>
    <property type="evidence" value="ECO:0007669"/>
    <property type="project" value="UniProtKB-KW"/>
</dbReference>